<dbReference type="EMBL" id="JAXIVS010000005">
    <property type="protein sequence ID" value="MDY7228156.1"/>
    <property type="molecule type" value="Genomic_DNA"/>
</dbReference>
<evidence type="ECO:0000313" key="8">
    <source>
        <dbReference type="Proteomes" id="UP001291309"/>
    </source>
</evidence>
<evidence type="ECO:0000256" key="3">
    <source>
        <dbReference type="ARBA" id="ARBA00022989"/>
    </source>
</evidence>
<comment type="caution">
    <text evidence="7">The sequence shown here is derived from an EMBL/GenBank/DDBJ whole genome shotgun (WGS) entry which is preliminary data.</text>
</comment>
<keyword evidence="4 6" id="KW-0472">Membrane</keyword>
<proteinExistence type="predicted"/>
<feature type="coiled-coil region" evidence="5">
    <location>
        <begin position="86"/>
        <end position="125"/>
    </location>
</feature>
<keyword evidence="2 6" id="KW-0812">Transmembrane</keyword>
<dbReference type="Proteomes" id="UP001291309">
    <property type="component" value="Unassembled WGS sequence"/>
</dbReference>
<sequence>MSYDFRDSLSALEDRGRHTVAIGTVLVVLAIWSAWLVLGRVSLYVTSSSSRIEVAGAAFPVEPTVPGRVVSSSLQLGQRVRKGDVLVRLEAREQEYLLNEQKARREALEQELAALGTQLEAENKALEGVRQLADASRGESSARRQEAAIAAQEAAKEAERLQPLLEKRFISAAEYEAKVHAAGRQRASSRAAGFSSERSSAEMRVSEGDRIARIAELERQSSNLLGERNALDAAIPRLQAELDKRVIVAPADGTIGSVMAIQQGMNLTAGQRLATVVPEGGDLQIVAYLPAPEALGRVREGQQARLRLDGFPWTQYGAIEARVVRVAEEDSEGKIRVELGSLSESVRTVALKHGLTGSLEVQVDRLSPLSLVFRRLAGSVG</sequence>
<evidence type="ECO:0000256" key="1">
    <source>
        <dbReference type="ARBA" id="ARBA00004167"/>
    </source>
</evidence>
<evidence type="ECO:0000313" key="7">
    <source>
        <dbReference type="EMBL" id="MDY7228156.1"/>
    </source>
</evidence>
<gene>
    <name evidence="7" type="ORF">SYV04_17180</name>
</gene>
<dbReference type="PRINTS" id="PR01490">
    <property type="entry name" value="RTXTOXIND"/>
</dbReference>
<organism evidence="7 8">
    <name type="scientific">Hyalangium rubrum</name>
    <dbReference type="NCBI Taxonomy" id="3103134"/>
    <lineage>
        <taxon>Bacteria</taxon>
        <taxon>Pseudomonadati</taxon>
        <taxon>Myxococcota</taxon>
        <taxon>Myxococcia</taxon>
        <taxon>Myxococcales</taxon>
        <taxon>Cystobacterineae</taxon>
        <taxon>Archangiaceae</taxon>
        <taxon>Hyalangium</taxon>
    </lineage>
</organism>
<dbReference type="PANTHER" id="PTHR30386">
    <property type="entry name" value="MEMBRANE FUSION SUBUNIT OF EMRAB-TOLC MULTIDRUG EFFLUX PUMP"/>
    <property type="match status" value="1"/>
</dbReference>
<comment type="subcellular location">
    <subcellularLocation>
        <location evidence="1">Membrane</location>
        <topology evidence="1">Single-pass membrane protein</topology>
    </subcellularLocation>
</comment>
<dbReference type="RefSeq" id="WP_321546880.1">
    <property type="nucleotide sequence ID" value="NZ_JAXIVS010000005.1"/>
</dbReference>
<dbReference type="PANTHER" id="PTHR30386:SF26">
    <property type="entry name" value="TRANSPORT PROTEIN COMB"/>
    <property type="match status" value="1"/>
</dbReference>
<keyword evidence="3 6" id="KW-1133">Transmembrane helix</keyword>
<keyword evidence="8" id="KW-1185">Reference proteome</keyword>
<reference evidence="7 8" key="1">
    <citation type="submission" date="2023-12" db="EMBL/GenBank/DDBJ databases">
        <title>the genome sequence of Hyalangium sp. s54d21.</title>
        <authorList>
            <person name="Zhang X."/>
        </authorList>
    </citation>
    <scope>NUCLEOTIDE SEQUENCE [LARGE SCALE GENOMIC DNA]</scope>
    <source>
        <strain evidence="8">s54d21</strain>
    </source>
</reference>
<name>A0ABU5H3V5_9BACT</name>
<protein>
    <submittedName>
        <fullName evidence="7">HlyD family efflux transporter periplasmic adaptor subunit</fullName>
    </submittedName>
</protein>
<evidence type="ECO:0000256" key="4">
    <source>
        <dbReference type="ARBA" id="ARBA00023136"/>
    </source>
</evidence>
<dbReference type="InterPro" id="IPR050739">
    <property type="entry name" value="MFP"/>
</dbReference>
<dbReference type="Gene3D" id="2.40.50.100">
    <property type="match status" value="1"/>
</dbReference>
<accession>A0ABU5H3V5</accession>
<feature type="transmembrane region" description="Helical" evidence="6">
    <location>
        <begin position="20"/>
        <end position="38"/>
    </location>
</feature>
<evidence type="ECO:0000256" key="6">
    <source>
        <dbReference type="SAM" id="Phobius"/>
    </source>
</evidence>
<evidence type="ECO:0000256" key="2">
    <source>
        <dbReference type="ARBA" id="ARBA00022692"/>
    </source>
</evidence>
<evidence type="ECO:0000256" key="5">
    <source>
        <dbReference type="SAM" id="Coils"/>
    </source>
</evidence>
<keyword evidence="5" id="KW-0175">Coiled coil</keyword>